<dbReference type="GO" id="GO:0050661">
    <property type="term" value="F:NADP binding"/>
    <property type="evidence" value="ECO:0007669"/>
    <property type="project" value="InterPro"/>
</dbReference>
<feature type="transmembrane region" description="Helical" evidence="17">
    <location>
        <begin position="64"/>
        <end position="82"/>
    </location>
</feature>
<evidence type="ECO:0000256" key="4">
    <source>
        <dbReference type="ARBA" id="ARBA00011870"/>
    </source>
</evidence>
<keyword evidence="20" id="KW-1185">Reference proteome</keyword>
<keyword evidence="7 16" id="KW-1003">Cell membrane</keyword>
<feature type="transmembrane region" description="Helical" evidence="17">
    <location>
        <begin position="40"/>
        <end position="58"/>
    </location>
</feature>
<dbReference type="EC" id="7.1.1.1" evidence="5 16"/>
<evidence type="ECO:0000256" key="10">
    <source>
        <dbReference type="ARBA" id="ARBA00022857"/>
    </source>
</evidence>
<feature type="transmembrane region" description="Helical" evidence="17">
    <location>
        <begin position="254"/>
        <end position="273"/>
    </location>
</feature>
<proteinExistence type="inferred from homology"/>
<sequence>MMDFINEYLPVVIKLAYFVAAILFITGLRRMSKPGTARGGIVWAGIGMLLATVVTFLLPDMHNMVLILAALASSTVLAWVSGRKVAMTDMPQMVALYNGMGGGSAAFIGMIALFNGMDHVTACEAGVSLNAHDCISGVTLWFALAGVLIGGVSLTGSMIAFGKLQGWIDKRYAFPGQQVFNAVVALITIGLAMYLTVDMNPTVIWLFFGLSLVLGLLMTLPIGGADMPVVISLYNAFTGLAVSFEGFVLQNEAMIIAGMLVGAAGTLLTKLMAKAMNRKLTAVLFKTLGAGSGDAIAGDMKEIEAQDAAIQMAFADRVIIVPGYGMAVAQAQHKLWEMTEMLLDRGVDVKFAIHPVAGRMPGHMNVLLAEAGVPYDLIEDMEDINSQFHQTDVALVIGANDVVNPVAKTDPQSPIYGMPILHVDEAKNSIVIKRGKGTGFAGIQNALFFADNNRMLYGDAQDAIGRLIQGLKAL</sequence>
<organism evidence="19 20">
    <name type="scientific">Marinicella pacifica</name>
    <dbReference type="NCBI Taxonomy" id="1171543"/>
    <lineage>
        <taxon>Bacteria</taxon>
        <taxon>Pseudomonadati</taxon>
        <taxon>Pseudomonadota</taxon>
        <taxon>Gammaproteobacteria</taxon>
        <taxon>Lysobacterales</taxon>
        <taxon>Marinicellaceae</taxon>
        <taxon>Marinicella</taxon>
    </lineage>
</organism>
<dbReference type="SUPFAM" id="SSF52467">
    <property type="entry name" value="DHS-like NAD/FAD-binding domain"/>
    <property type="match status" value="1"/>
</dbReference>
<reference evidence="19" key="1">
    <citation type="journal article" date="2014" name="Int. J. Syst. Evol. Microbiol.">
        <title>Complete genome sequence of Corynebacterium casei LMG S-19264T (=DSM 44701T), isolated from a smear-ripened cheese.</title>
        <authorList>
            <consortium name="US DOE Joint Genome Institute (JGI-PGF)"/>
            <person name="Walter F."/>
            <person name="Albersmeier A."/>
            <person name="Kalinowski J."/>
            <person name="Ruckert C."/>
        </authorList>
    </citation>
    <scope>NUCLEOTIDE SEQUENCE</scope>
    <source>
        <strain evidence="19">CGMCC 1.12181</strain>
    </source>
</reference>
<dbReference type="InterPro" id="IPR012136">
    <property type="entry name" value="NADH_DH_b"/>
</dbReference>
<keyword evidence="11 16" id="KW-1278">Translocase</keyword>
<feature type="transmembrane region" description="Helical" evidence="17">
    <location>
        <begin position="12"/>
        <end position="28"/>
    </location>
</feature>
<dbReference type="AlphaFoldDB" id="A0A917FM73"/>
<comment type="function">
    <text evidence="1 16">The transhydrogenation between NADH and NADP is coupled to respiration and ATP hydrolysis and functions as a proton pump across the membrane.</text>
</comment>
<evidence type="ECO:0000313" key="20">
    <source>
        <dbReference type="Proteomes" id="UP000605253"/>
    </source>
</evidence>
<keyword evidence="13 16" id="KW-0520">NAD</keyword>
<evidence type="ECO:0000256" key="3">
    <source>
        <dbReference type="ARBA" id="ARBA00007919"/>
    </source>
</evidence>
<evidence type="ECO:0000256" key="15">
    <source>
        <dbReference type="ARBA" id="ARBA00048202"/>
    </source>
</evidence>
<keyword evidence="9 17" id="KW-0812">Transmembrane</keyword>
<dbReference type="PANTHER" id="PTHR44758">
    <property type="entry name" value="NAD(P) TRANSHYDROGENASE SUBUNIT BETA"/>
    <property type="match status" value="1"/>
</dbReference>
<evidence type="ECO:0000256" key="12">
    <source>
        <dbReference type="ARBA" id="ARBA00022989"/>
    </source>
</evidence>
<dbReference type="Pfam" id="PF02233">
    <property type="entry name" value="PNTB"/>
    <property type="match status" value="1"/>
</dbReference>
<dbReference type="InterPro" id="IPR029035">
    <property type="entry name" value="DHS-like_NAD/FAD-binding_dom"/>
</dbReference>
<evidence type="ECO:0000256" key="14">
    <source>
        <dbReference type="ARBA" id="ARBA00023136"/>
    </source>
</evidence>
<evidence type="ECO:0000256" key="13">
    <source>
        <dbReference type="ARBA" id="ARBA00023027"/>
    </source>
</evidence>
<evidence type="ECO:0000256" key="1">
    <source>
        <dbReference type="ARBA" id="ARBA00003943"/>
    </source>
</evidence>
<dbReference type="GO" id="GO:0005886">
    <property type="term" value="C:plasma membrane"/>
    <property type="evidence" value="ECO:0007669"/>
    <property type="project" value="UniProtKB-SubCell"/>
</dbReference>
<evidence type="ECO:0000259" key="18">
    <source>
        <dbReference type="Pfam" id="PF02233"/>
    </source>
</evidence>
<feature type="transmembrane region" description="Helical" evidence="17">
    <location>
        <begin position="135"/>
        <end position="159"/>
    </location>
</feature>
<gene>
    <name evidence="19" type="primary">pntB</name>
    <name evidence="19" type="ORF">GCM10011365_13110</name>
</gene>
<dbReference type="RefSeq" id="WP_229728278.1">
    <property type="nucleotide sequence ID" value="NZ_BAABJF010000015.1"/>
</dbReference>
<evidence type="ECO:0000256" key="16">
    <source>
        <dbReference type="PIRNR" id="PIRNR000204"/>
    </source>
</evidence>
<comment type="catalytic activity">
    <reaction evidence="15 16">
        <text>NAD(+) + NADPH + H(+)(in) = NADH + NADP(+) + H(+)(out)</text>
        <dbReference type="Rhea" id="RHEA:47992"/>
        <dbReference type="ChEBI" id="CHEBI:15378"/>
        <dbReference type="ChEBI" id="CHEBI:57540"/>
        <dbReference type="ChEBI" id="CHEBI:57783"/>
        <dbReference type="ChEBI" id="CHEBI:57945"/>
        <dbReference type="ChEBI" id="CHEBI:58349"/>
        <dbReference type="EC" id="7.1.1.1"/>
    </reaction>
</comment>
<evidence type="ECO:0000256" key="2">
    <source>
        <dbReference type="ARBA" id="ARBA00004429"/>
    </source>
</evidence>
<feature type="transmembrane region" description="Helical" evidence="17">
    <location>
        <begin position="179"/>
        <end position="197"/>
    </location>
</feature>
<comment type="subunit">
    <text evidence="4">Heterodimer of an alpha and a beta chain.</text>
</comment>
<evidence type="ECO:0000256" key="6">
    <source>
        <dbReference type="ARBA" id="ARBA00014581"/>
    </source>
</evidence>
<dbReference type="EMBL" id="BMEO01000004">
    <property type="protein sequence ID" value="GGF93239.1"/>
    <property type="molecule type" value="Genomic_DNA"/>
</dbReference>
<comment type="subcellular location">
    <subcellularLocation>
        <location evidence="2">Cell inner membrane</location>
        <topology evidence="2">Multi-pass membrane protein</topology>
    </subcellularLocation>
</comment>
<evidence type="ECO:0000313" key="19">
    <source>
        <dbReference type="EMBL" id="GGF93239.1"/>
    </source>
</evidence>
<evidence type="ECO:0000256" key="8">
    <source>
        <dbReference type="ARBA" id="ARBA00022519"/>
    </source>
</evidence>
<feature type="transmembrane region" description="Helical" evidence="17">
    <location>
        <begin position="203"/>
        <end position="222"/>
    </location>
</feature>
<keyword evidence="10 16" id="KW-0521">NADP</keyword>
<dbReference type="InterPro" id="IPR034300">
    <property type="entry name" value="PNTB-like"/>
</dbReference>
<dbReference type="PIRSF" id="PIRSF000204">
    <property type="entry name" value="PNTB"/>
    <property type="match status" value="1"/>
</dbReference>
<feature type="transmembrane region" description="Helical" evidence="17">
    <location>
        <begin position="229"/>
        <end position="248"/>
    </location>
</feature>
<dbReference type="GO" id="GO:0008750">
    <property type="term" value="F:proton-translocating NAD(P)+ transhydrogenase activity"/>
    <property type="evidence" value="ECO:0007669"/>
    <property type="project" value="UniProtKB-EC"/>
</dbReference>
<feature type="transmembrane region" description="Helical" evidence="17">
    <location>
        <begin position="94"/>
        <end position="115"/>
    </location>
</feature>
<comment type="caution">
    <text evidence="19">The sequence shown here is derived from an EMBL/GenBank/DDBJ whole genome shotgun (WGS) entry which is preliminary data.</text>
</comment>
<dbReference type="Gene3D" id="3.40.50.1220">
    <property type="entry name" value="TPP-binding domain"/>
    <property type="match status" value="1"/>
</dbReference>
<accession>A0A917FM73</accession>
<reference evidence="19" key="2">
    <citation type="submission" date="2020-09" db="EMBL/GenBank/DDBJ databases">
        <authorList>
            <person name="Sun Q."/>
            <person name="Zhou Y."/>
        </authorList>
    </citation>
    <scope>NUCLEOTIDE SEQUENCE</scope>
    <source>
        <strain evidence="19">CGMCC 1.12181</strain>
    </source>
</reference>
<keyword evidence="8 16" id="KW-0997">Cell inner membrane</keyword>
<evidence type="ECO:0000256" key="17">
    <source>
        <dbReference type="SAM" id="Phobius"/>
    </source>
</evidence>
<dbReference type="PANTHER" id="PTHR44758:SF1">
    <property type="entry name" value="NAD(P) TRANSHYDROGENASE SUBUNIT BETA"/>
    <property type="match status" value="1"/>
</dbReference>
<evidence type="ECO:0000256" key="9">
    <source>
        <dbReference type="ARBA" id="ARBA00022692"/>
    </source>
</evidence>
<keyword evidence="14 16" id="KW-0472">Membrane</keyword>
<evidence type="ECO:0000256" key="7">
    <source>
        <dbReference type="ARBA" id="ARBA00022475"/>
    </source>
</evidence>
<dbReference type="Proteomes" id="UP000605253">
    <property type="component" value="Unassembled WGS sequence"/>
</dbReference>
<comment type="similarity">
    <text evidence="3 16">Belongs to the PNT beta subunit family.</text>
</comment>
<keyword evidence="12 17" id="KW-1133">Transmembrane helix</keyword>
<feature type="domain" description="NADP transhydrogenase beta-like" evidence="18">
    <location>
        <begin position="14"/>
        <end position="469"/>
    </location>
</feature>
<evidence type="ECO:0000256" key="5">
    <source>
        <dbReference type="ARBA" id="ARBA00012943"/>
    </source>
</evidence>
<name>A0A917FM73_9GAMM</name>
<evidence type="ECO:0000256" key="11">
    <source>
        <dbReference type="ARBA" id="ARBA00022967"/>
    </source>
</evidence>
<protein>
    <recommendedName>
        <fullName evidence="6 16">NAD(P) transhydrogenase subunit beta</fullName>
        <ecNumber evidence="5 16">7.1.1.1</ecNumber>
    </recommendedName>
    <alternativeName>
        <fullName evidence="16">Nicotinamide nucleotide transhydrogenase subunit beta</fullName>
    </alternativeName>
</protein>